<gene>
    <name evidence="2" type="ORF">SAMN02745215_03494</name>
</gene>
<dbReference type="RefSeq" id="WP_072773795.1">
    <property type="nucleotide sequence ID" value="NZ_FRDN01000011.1"/>
</dbReference>
<dbReference type="InterPro" id="IPR058355">
    <property type="entry name" value="DUF8042"/>
</dbReference>
<dbReference type="EMBL" id="FRDN01000011">
    <property type="protein sequence ID" value="SHN80948.1"/>
    <property type="molecule type" value="Genomic_DNA"/>
</dbReference>
<sequence length="129" mass="14597">MNQGTSQRAQIIHYSLELLPTIEEALLHMQKQLEELRLEESAVLLTDVSQAIGKIVHYSLPMLNESRDQFMMDAIIGLRESMELIADAYEDSNLAGIQDALRGRLIPAFVHWRYELLKSLGPAIAECCN</sequence>
<evidence type="ECO:0000259" key="1">
    <source>
        <dbReference type="Pfam" id="PF26154"/>
    </source>
</evidence>
<dbReference type="Pfam" id="PF26154">
    <property type="entry name" value="DUF8042"/>
    <property type="match status" value="1"/>
</dbReference>
<organism evidence="2 3">
    <name type="scientific">Desulfitobacterium chlororespirans DSM 11544</name>
    <dbReference type="NCBI Taxonomy" id="1121395"/>
    <lineage>
        <taxon>Bacteria</taxon>
        <taxon>Bacillati</taxon>
        <taxon>Bacillota</taxon>
        <taxon>Clostridia</taxon>
        <taxon>Eubacteriales</taxon>
        <taxon>Desulfitobacteriaceae</taxon>
        <taxon>Desulfitobacterium</taxon>
    </lineage>
</organism>
<reference evidence="3" key="1">
    <citation type="submission" date="2016-12" db="EMBL/GenBank/DDBJ databases">
        <authorList>
            <person name="Varghese N."/>
            <person name="Submissions S."/>
        </authorList>
    </citation>
    <scope>NUCLEOTIDE SEQUENCE [LARGE SCALE GENOMIC DNA]</scope>
    <source>
        <strain evidence="3">DSM 11544</strain>
    </source>
</reference>
<proteinExistence type="predicted"/>
<name>A0A1M7UDB6_9FIRM</name>
<evidence type="ECO:0000313" key="2">
    <source>
        <dbReference type="EMBL" id="SHN80948.1"/>
    </source>
</evidence>
<feature type="domain" description="DUF8042" evidence="1">
    <location>
        <begin position="7"/>
        <end position="122"/>
    </location>
</feature>
<protein>
    <recommendedName>
        <fullName evidence="1">DUF8042 domain-containing protein</fullName>
    </recommendedName>
</protein>
<dbReference type="STRING" id="1121395.SAMN02745215_03494"/>
<keyword evidence="3" id="KW-1185">Reference proteome</keyword>
<accession>A0A1M7UDB6</accession>
<dbReference type="AlphaFoldDB" id="A0A1M7UDB6"/>
<dbReference type="Proteomes" id="UP000184010">
    <property type="component" value="Unassembled WGS sequence"/>
</dbReference>
<evidence type="ECO:0000313" key="3">
    <source>
        <dbReference type="Proteomes" id="UP000184010"/>
    </source>
</evidence>